<evidence type="ECO:0000259" key="1">
    <source>
        <dbReference type="Pfam" id="PF08000"/>
    </source>
</evidence>
<dbReference type="SUPFAM" id="SSF50729">
    <property type="entry name" value="PH domain-like"/>
    <property type="match status" value="1"/>
</dbReference>
<organism evidence="2 3">
    <name type="scientific">Caldisalinibacter kiritimatiensis</name>
    <dbReference type="NCBI Taxonomy" id="1304284"/>
    <lineage>
        <taxon>Bacteria</taxon>
        <taxon>Bacillati</taxon>
        <taxon>Bacillota</taxon>
        <taxon>Tissierellia</taxon>
        <taxon>Tissierellales</taxon>
        <taxon>Thermohalobacteraceae</taxon>
        <taxon>Caldisalinibacter</taxon>
    </lineage>
</organism>
<evidence type="ECO:0000313" key="3">
    <source>
        <dbReference type="Proteomes" id="UP000013378"/>
    </source>
</evidence>
<feature type="domain" description="Bacterial Pleckstrin homology" evidence="1">
    <location>
        <begin position="9"/>
        <end position="126"/>
    </location>
</feature>
<dbReference type="Pfam" id="PF08000">
    <property type="entry name" value="bPH_1"/>
    <property type="match status" value="1"/>
</dbReference>
<dbReference type="eggNOG" id="ENOG50303Q5">
    <property type="taxonomic scope" value="Bacteria"/>
</dbReference>
<proteinExistence type="predicted"/>
<dbReference type="Gene3D" id="2.30.29.50">
    <property type="entry name" value="Bacterial Pleckstrin homology domain"/>
    <property type="match status" value="1"/>
</dbReference>
<dbReference type="Proteomes" id="UP000013378">
    <property type="component" value="Unassembled WGS sequence"/>
</dbReference>
<dbReference type="RefSeq" id="WP_006317436.1">
    <property type="nucleotide sequence ID" value="NZ_ARZA01000280.1"/>
</dbReference>
<reference evidence="2 3" key="1">
    <citation type="journal article" date="2015" name="Geomicrobiol. J.">
        <title>Caldisalinibacter kiritimatiensis gen. nov., sp. nov., a moderately thermohalophilic thiosulfate-reducing bacterium from a hypersaline microbial mat.</title>
        <authorList>
            <person name="Ben Hania W."/>
            <person name="Joseph M."/>
            <person name="Fiebig A."/>
            <person name="Bunk B."/>
            <person name="Klenk H.-P."/>
            <person name="Fardeau M.-L."/>
            <person name="Spring S."/>
        </authorList>
    </citation>
    <scope>NUCLEOTIDE SEQUENCE [LARGE SCALE GENOMIC DNA]</scope>
    <source>
        <strain evidence="2 3">L21-TH-D2</strain>
    </source>
</reference>
<dbReference type="EMBL" id="ARZA01000280">
    <property type="protein sequence ID" value="EOC99317.1"/>
    <property type="molecule type" value="Genomic_DNA"/>
</dbReference>
<protein>
    <recommendedName>
        <fullName evidence="1">Bacterial Pleckstrin homology domain-containing protein</fullName>
    </recommendedName>
</protein>
<dbReference type="InterPro" id="IPR012544">
    <property type="entry name" value="PHb"/>
</dbReference>
<comment type="caution">
    <text evidence="2">The sequence shown here is derived from an EMBL/GenBank/DDBJ whole genome shotgun (WGS) entry which is preliminary data.</text>
</comment>
<dbReference type="OrthoDB" id="9803613at2"/>
<keyword evidence="3" id="KW-1185">Reference proteome</keyword>
<sequence>MGKGLFGNLMNGISGNLNQMDSNTAIEKYGQYLINDEEIQQAFTLIRDVVIFQGTTGKKMSVKSIFLMNIVDCEIETAGAGIDDSEITITYLTNVKRNSNYEDTATHKLEFPKKAKIEDLYRWLFSLAYKNRLEINGIK</sequence>
<accession>R1AQB4</accession>
<dbReference type="AlphaFoldDB" id="R1AQB4"/>
<gene>
    <name evidence="2" type="ORF">L21TH_2666</name>
</gene>
<dbReference type="STRING" id="1304284.L21TH_2666"/>
<dbReference type="InterPro" id="IPR037063">
    <property type="entry name" value="PHb_sf"/>
</dbReference>
<evidence type="ECO:0000313" key="2">
    <source>
        <dbReference type="EMBL" id="EOC99317.1"/>
    </source>
</evidence>
<name>R1AQB4_9FIRM</name>